<accession>A0A229RPH9</accession>
<dbReference type="GO" id="GO:0003700">
    <property type="term" value="F:DNA-binding transcription factor activity"/>
    <property type="evidence" value="ECO:0007669"/>
    <property type="project" value="InterPro"/>
</dbReference>
<gene>
    <name evidence="2" type="ORF">CFP71_33140</name>
</gene>
<dbReference type="PROSITE" id="PS50987">
    <property type="entry name" value="HTH_ARSR_2"/>
    <property type="match status" value="1"/>
</dbReference>
<dbReference type="AlphaFoldDB" id="A0A229RPH9"/>
<keyword evidence="3" id="KW-1185">Reference proteome</keyword>
<dbReference type="NCBIfam" id="NF033788">
    <property type="entry name" value="HTH_metalloreg"/>
    <property type="match status" value="1"/>
</dbReference>
<protein>
    <submittedName>
        <fullName evidence="2">Transcriptional regulator</fullName>
    </submittedName>
</protein>
<evidence type="ECO:0000313" key="2">
    <source>
        <dbReference type="EMBL" id="OXM48369.1"/>
    </source>
</evidence>
<comment type="caution">
    <text evidence="2">The sequence shown here is derived from an EMBL/GenBank/DDBJ whole genome shotgun (WGS) entry which is preliminary data.</text>
</comment>
<dbReference type="RefSeq" id="WP_093937875.1">
    <property type="nucleotide sequence ID" value="NZ_JBHUSO010000027.1"/>
</dbReference>
<reference evidence="2 3" key="1">
    <citation type="submission" date="2017-07" db="EMBL/GenBank/DDBJ databases">
        <title>Amycolatopsis thailandensis Genome sequencing and assembly.</title>
        <authorList>
            <person name="Kaur N."/>
            <person name="Mayilraj S."/>
        </authorList>
    </citation>
    <scope>NUCLEOTIDE SEQUENCE [LARGE SCALE GENOMIC DNA]</scope>
    <source>
        <strain evidence="2 3">JCM 16380</strain>
    </source>
</reference>
<dbReference type="InterPro" id="IPR036388">
    <property type="entry name" value="WH-like_DNA-bd_sf"/>
</dbReference>
<dbReference type="PRINTS" id="PR00778">
    <property type="entry name" value="HTHARSR"/>
</dbReference>
<evidence type="ECO:0000313" key="3">
    <source>
        <dbReference type="Proteomes" id="UP000215223"/>
    </source>
</evidence>
<dbReference type="PANTHER" id="PTHR38600">
    <property type="entry name" value="TRANSCRIPTIONAL REGULATORY PROTEIN"/>
    <property type="match status" value="1"/>
</dbReference>
<dbReference type="PANTHER" id="PTHR38600:SF2">
    <property type="entry name" value="SLL0088 PROTEIN"/>
    <property type="match status" value="1"/>
</dbReference>
<dbReference type="InterPro" id="IPR001845">
    <property type="entry name" value="HTH_ArsR_DNA-bd_dom"/>
</dbReference>
<dbReference type="Pfam" id="PF12840">
    <property type="entry name" value="HTH_20"/>
    <property type="match status" value="1"/>
</dbReference>
<dbReference type="InterPro" id="IPR036390">
    <property type="entry name" value="WH_DNA-bd_sf"/>
</dbReference>
<dbReference type="Gene3D" id="1.10.10.10">
    <property type="entry name" value="Winged helix-like DNA-binding domain superfamily/Winged helix DNA-binding domain"/>
    <property type="match status" value="1"/>
</dbReference>
<dbReference type="SUPFAM" id="SSF46785">
    <property type="entry name" value="Winged helix' DNA-binding domain"/>
    <property type="match status" value="1"/>
</dbReference>
<dbReference type="InterPro" id="IPR011991">
    <property type="entry name" value="ArsR-like_HTH"/>
</dbReference>
<organism evidence="2 3">
    <name type="scientific">Amycolatopsis thailandensis</name>
    <dbReference type="NCBI Taxonomy" id="589330"/>
    <lineage>
        <taxon>Bacteria</taxon>
        <taxon>Bacillati</taxon>
        <taxon>Actinomycetota</taxon>
        <taxon>Actinomycetes</taxon>
        <taxon>Pseudonocardiales</taxon>
        <taxon>Pseudonocardiaceae</taxon>
        <taxon>Amycolatopsis</taxon>
    </lineage>
</organism>
<evidence type="ECO:0000259" key="1">
    <source>
        <dbReference type="PROSITE" id="PS50987"/>
    </source>
</evidence>
<dbReference type="OrthoDB" id="9806976at2"/>
<feature type="domain" description="HTH arsR-type" evidence="1">
    <location>
        <begin position="1"/>
        <end position="92"/>
    </location>
</feature>
<name>A0A229RPH9_9PSEU</name>
<dbReference type="SMART" id="SM00418">
    <property type="entry name" value="HTH_ARSR"/>
    <property type="match status" value="1"/>
</dbReference>
<proteinExistence type="predicted"/>
<dbReference type="CDD" id="cd00090">
    <property type="entry name" value="HTH_ARSR"/>
    <property type="match status" value="1"/>
</dbReference>
<dbReference type="Proteomes" id="UP000215223">
    <property type="component" value="Unassembled WGS sequence"/>
</dbReference>
<dbReference type="EMBL" id="NMQT01000124">
    <property type="protein sequence ID" value="OXM48369.1"/>
    <property type="molecule type" value="Genomic_DNA"/>
</dbReference>
<sequence length="116" mass="12869">MTQDLLDVTFAALADPTRRAILARLAHGEATVTELAEPFAMSQPAISKHLKVLERAGLVARGRDAQRRPCRLVAEPLKDATEWLGGYRRYWDGAFSKLDAVLEGELRHPESQGETD</sequence>